<evidence type="ECO:0000256" key="3">
    <source>
        <dbReference type="ARBA" id="ARBA00022448"/>
    </source>
</evidence>
<dbReference type="PANTHER" id="PTHR45897">
    <property type="entry name" value="HIGH-AFFINITY CHOLINE TRANSPORTER 1"/>
    <property type="match status" value="1"/>
</dbReference>
<proteinExistence type="inferred from homology"/>
<evidence type="ECO:0000256" key="10">
    <source>
        <dbReference type="ARBA" id="ARBA00023136"/>
    </source>
</evidence>
<protein>
    <submittedName>
        <fullName evidence="15">Uncharacterized protein</fullName>
    </submittedName>
</protein>
<dbReference type="Gene3D" id="1.20.1730.10">
    <property type="entry name" value="Sodium/glucose cotransporter"/>
    <property type="match status" value="1"/>
</dbReference>
<dbReference type="InterPro" id="IPR052244">
    <property type="entry name" value="Choline_transporter"/>
</dbReference>
<keyword evidence="11" id="KW-0325">Glycoprotein</keyword>
<feature type="transmembrane region" description="Helical" evidence="14">
    <location>
        <begin position="467"/>
        <end position="487"/>
    </location>
</feature>
<keyword evidence="9" id="KW-0406">Ion transport</keyword>
<comment type="similarity">
    <text evidence="2 13">Belongs to the sodium:solute symporter (SSF) (TC 2.A.21) family.</text>
</comment>
<feature type="transmembrane region" description="Helical" evidence="14">
    <location>
        <begin position="36"/>
        <end position="56"/>
    </location>
</feature>
<feature type="transmembrane region" description="Helical" evidence="14">
    <location>
        <begin position="311"/>
        <end position="332"/>
    </location>
</feature>
<evidence type="ECO:0000256" key="14">
    <source>
        <dbReference type="SAM" id="Phobius"/>
    </source>
</evidence>
<evidence type="ECO:0000256" key="4">
    <source>
        <dbReference type="ARBA" id="ARBA00022692"/>
    </source>
</evidence>
<reference evidence="15" key="1">
    <citation type="journal article" date="2023" name="Mol. Biol. Evol.">
        <title>Third-Generation Sequencing Reveals the Adaptive Role of the Epigenome in Three Deep-Sea Polychaetes.</title>
        <authorList>
            <person name="Perez M."/>
            <person name="Aroh O."/>
            <person name="Sun Y."/>
            <person name="Lan Y."/>
            <person name="Juniper S.K."/>
            <person name="Young C.R."/>
            <person name="Angers B."/>
            <person name="Qian P.Y."/>
        </authorList>
    </citation>
    <scope>NUCLEOTIDE SEQUENCE</scope>
    <source>
        <strain evidence="15">R07B-5</strain>
    </source>
</reference>
<dbReference type="CDD" id="cd11474">
    <property type="entry name" value="SLC5sbd_CHT"/>
    <property type="match status" value="1"/>
</dbReference>
<evidence type="ECO:0000256" key="7">
    <source>
        <dbReference type="ARBA" id="ARBA00022989"/>
    </source>
</evidence>
<name>A0AAD9KNH6_RIDPI</name>
<dbReference type="Pfam" id="PF00474">
    <property type="entry name" value="SSF"/>
    <property type="match status" value="1"/>
</dbReference>
<keyword evidence="3" id="KW-0813">Transport</keyword>
<dbReference type="InterPro" id="IPR001734">
    <property type="entry name" value="Na/solute_symporter"/>
</dbReference>
<dbReference type="GO" id="GO:0008292">
    <property type="term" value="P:acetylcholine biosynthetic process"/>
    <property type="evidence" value="ECO:0007669"/>
    <property type="project" value="TreeGrafter"/>
</dbReference>
<dbReference type="GO" id="GO:0005886">
    <property type="term" value="C:plasma membrane"/>
    <property type="evidence" value="ECO:0007669"/>
    <property type="project" value="TreeGrafter"/>
</dbReference>
<comment type="caution">
    <text evidence="15">The sequence shown here is derived from an EMBL/GenBank/DDBJ whole genome shotgun (WGS) entry which is preliminary data.</text>
</comment>
<dbReference type="AlphaFoldDB" id="A0AAD9KNH6"/>
<organism evidence="15 16">
    <name type="scientific">Ridgeia piscesae</name>
    <name type="common">Tubeworm</name>
    <dbReference type="NCBI Taxonomy" id="27915"/>
    <lineage>
        <taxon>Eukaryota</taxon>
        <taxon>Metazoa</taxon>
        <taxon>Spiralia</taxon>
        <taxon>Lophotrochozoa</taxon>
        <taxon>Annelida</taxon>
        <taxon>Polychaeta</taxon>
        <taxon>Sedentaria</taxon>
        <taxon>Canalipalpata</taxon>
        <taxon>Sabellida</taxon>
        <taxon>Siboglinidae</taxon>
        <taxon>Ridgeia</taxon>
    </lineage>
</organism>
<evidence type="ECO:0000256" key="5">
    <source>
        <dbReference type="ARBA" id="ARBA00022847"/>
    </source>
</evidence>
<evidence type="ECO:0000313" key="16">
    <source>
        <dbReference type="Proteomes" id="UP001209878"/>
    </source>
</evidence>
<dbReference type="PANTHER" id="PTHR45897:SF4">
    <property type="entry name" value="HIGH-AFFINITY CHOLINE TRANSPORTER 1"/>
    <property type="match status" value="1"/>
</dbReference>
<dbReference type="InterPro" id="IPR038377">
    <property type="entry name" value="Na/Glc_symporter_sf"/>
</dbReference>
<keyword evidence="4 14" id="KW-0812">Transmembrane</keyword>
<feature type="transmembrane region" description="Helical" evidence="14">
    <location>
        <begin position="377"/>
        <end position="397"/>
    </location>
</feature>
<feature type="transmembrane region" description="Helical" evidence="14">
    <location>
        <begin position="223"/>
        <end position="244"/>
    </location>
</feature>
<keyword evidence="16" id="KW-1185">Reference proteome</keyword>
<feature type="transmembrane region" description="Helical" evidence="14">
    <location>
        <begin position="403"/>
        <end position="424"/>
    </location>
</feature>
<feature type="transmembrane region" description="Helical" evidence="14">
    <location>
        <begin position="111"/>
        <end position="144"/>
    </location>
</feature>
<keyword evidence="5" id="KW-0769">Symport</keyword>
<evidence type="ECO:0000256" key="12">
    <source>
        <dbReference type="ARBA" id="ARBA00023201"/>
    </source>
</evidence>
<sequence>MAFYLVIFLVGAFATWKSKTWKATNTVTMMLAKRDIGFIVGILTMTATWVGGGYTNGTAEVVFSPGQGLVWCQAPVAYSLSLCLGGLLFAKKMRAADCVTMLDPFDRRYGRVMAALLYIPSLLADVFFSAAILSALGATLTVIVELDETWAIIISTLVALLYTIAGGLYSVVLTDVVQLAFIVGGLWMAIPFAWNHPAVTSIAETARDPNNTWIGTWPEKNEVWPYIDAMIMMLFGGIPWQVYFQRVLSQKTPMRAQMMSVIAGFACILMAVPAVLLGALAKSTDWNATDYRFKGEVPIPPEDYKLVLPLVLQYLTPLPVAIIGLGAVSAAVMSSVDSSMLSASSQFVRHVYLPVRNVCSTKRGGEKYQTSERELLWVLRCGIVVEGTLAAMLAIAVHTIYGLFVLCTDLVFVIIFPQLFCVFYMPTSNSYGSFFGYICGACLRLVGGEPVLGLPALVTYPFAYKSLAMLTNFICIILVSYLARVAFRAGWLPMRLDVFECFHTSADIDCKDNKTRKVNGEHNSAYSDDEARSTKM</sequence>
<dbReference type="PROSITE" id="PS50283">
    <property type="entry name" value="NA_SOLUT_SYMP_3"/>
    <property type="match status" value="1"/>
</dbReference>
<keyword evidence="8" id="KW-0915">Sodium</keyword>
<feature type="transmembrane region" description="Helical" evidence="14">
    <location>
        <begin position="431"/>
        <end position="447"/>
    </location>
</feature>
<evidence type="ECO:0000256" key="1">
    <source>
        <dbReference type="ARBA" id="ARBA00004141"/>
    </source>
</evidence>
<comment type="subcellular location">
    <subcellularLocation>
        <location evidence="1">Membrane</location>
        <topology evidence="1">Multi-pass membrane protein</topology>
    </subcellularLocation>
</comment>
<evidence type="ECO:0000256" key="2">
    <source>
        <dbReference type="ARBA" id="ARBA00006434"/>
    </source>
</evidence>
<evidence type="ECO:0000256" key="6">
    <source>
        <dbReference type="ARBA" id="ARBA00022979"/>
    </source>
</evidence>
<accession>A0AAD9KNH6</accession>
<keyword evidence="10 14" id="KW-0472">Membrane</keyword>
<evidence type="ECO:0000313" key="15">
    <source>
        <dbReference type="EMBL" id="KAK2174485.1"/>
    </source>
</evidence>
<feature type="transmembrane region" description="Helical" evidence="14">
    <location>
        <begin position="176"/>
        <end position="194"/>
    </location>
</feature>
<feature type="transmembrane region" description="Helical" evidence="14">
    <location>
        <begin position="68"/>
        <end position="90"/>
    </location>
</feature>
<keyword evidence="6" id="KW-0530">Neurotransmitter biosynthesis</keyword>
<evidence type="ECO:0000256" key="11">
    <source>
        <dbReference type="ARBA" id="ARBA00023180"/>
    </source>
</evidence>
<dbReference type="GO" id="GO:0005307">
    <property type="term" value="F:choline:sodium symporter activity"/>
    <property type="evidence" value="ECO:0007669"/>
    <property type="project" value="TreeGrafter"/>
</dbReference>
<evidence type="ECO:0000256" key="13">
    <source>
        <dbReference type="RuleBase" id="RU362091"/>
    </source>
</evidence>
<evidence type="ECO:0000256" key="8">
    <source>
        <dbReference type="ARBA" id="ARBA00023053"/>
    </source>
</evidence>
<dbReference type="EMBL" id="JAODUO010000799">
    <property type="protein sequence ID" value="KAK2174485.1"/>
    <property type="molecule type" value="Genomic_DNA"/>
</dbReference>
<evidence type="ECO:0000256" key="9">
    <source>
        <dbReference type="ARBA" id="ARBA00023065"/>
    </source>
</evidence>
<feature type="transmembrane region" description="Helical" evidence="14">
    <location>
        <begin position="150"/>
        <end position="169"/>
    </location>
</feature>
<keyword evidence="12" id="KW-0739">Sodium transport</keyword>
<dbReference type="Proteomes" id="UP001209878">
    <property type="component" value="Unassembled WGS sequence"/>
</dbReference>
<keyword evidence="7 14" id="KW-1133">Transmembrane helix</keyword>
<gene>
    <name evidence="15" type="ORF">NP493_799g05059</name>
</gene>
<feature type="transmembrane region" description="Helical" evidence="14">
    <location>
        <begin position="256"/>
        <end position="281"/>
    </location>
</feature>